<dbReference type="Pfam" id="PF01636">
    <property type="entry name" value="APH"/>
    <property type="match status" value="1"/>
</dbReference>
<dbReference type="Gene3D" id="3.90.1200.10">
    <property type="match status" value="1"/>
</dbReference>
<keyword evidence="4" id="KW-0418">Kinase</keyword>
<dbReference type="EMBL" id="QPIW01000021">
    <property type="protein sequence ID" value="RDB03966.1"/>
    <property type="molecule type" value="Genomic_DNA"/>
</dbReference>
<dbReference type="InterPro" id="IPR002575">
    <property type="entry name" value="Aminoglycoside_PTrfase"/>
</dbReference>
<dbReference type="InterPro" id="IPR011009">
    <property type="entry name" value="Kinase-like_dom_sf"/>
</dbReference>
<sequence>MQLDITQPHLLEDYLKSKNWLKQHEQVLILEKPGEGNMNYTLRVRTHDRTLIVKQSRPYVEKYPQIAAPANRAVTEGRFYEKIQPFASINESMPQLIGIDAEANILVLEDLGTASDYTFLYQPNQQLSMTEAEALAHYLAMLHRLTWQETIDASFANREMRALNHEHIFNYPLMENNGFDLDTISSGLQMISMGYKIDTKLKQKVRELGMVYLSDGRCLLHGDFYPGSWLKTTYGLKVIDPEFCFYGCPEFDLGVMTAHLMMAKQPEETIRKVYQAYGEIKNPQLVDQFTGVEIMRRLIGLAQLPLSLSLLDKEELLETAYDLITRS</sequence>
<reference evidence="7 8" key="1">
    <citation type="submission" date="2018-07" db="EMBL/GenBank/DDBJ databases">
        <title>Genome analysis of Runella aurantiaca.</title>
        <authorList>
            <person name="Yang X."/>
        </authorList>
    </citation>
    <scope>NUCLEOTIDE SEQUENCE [LARGE SCALE GENOMIC DNA]</scope>
    <source>
        <strain evidence="7 8">YX9</strain>
    </source>
</reference>
<comment type="similarity">
    <text evidence="1">Belongs to the methylthioribose kinase family.</text>
</comment>
<evidence type="ECO:0000313" key="8">
    <source>
        <dbReference type="Proteomes" id="UP000253141"/>
    </source>
</evidence>
<comment type="caution">
    <text evidence="7">The sequence shown here is derived from an EMBL/GenBank/DDBJ whole genome shotgun (WGS) entry which is preliminary data.</text>
</comment>
<dbReference type="PANTHER" id="PTHR34273">
    <property type="entry name" value="METHYLTHIORIBOSE KINASE"/>
    <property type="match status" value="1"/>
</dbReference>
<evidence type="ECO:0000313" key="7">
    <source>
        <dbReference type="EMBL" id="RDB03966.1"/>
    </source>
</evidence>
<proteinExistence type="inferred from homology"/>
<dbReference type="OrthoDB" id="9777791at2"/>
<dbReference type="GO" id="GO:0016301">
    <property type="term" value="F:kinase activity"/>
    <property type="evidence" value="ECO:0007669"/>
    <property type="project" value="UniProtKB-KW"/>
</dbReference>
<dbReference type="Gene3D" id="3.30.200.20">
    <property type="entry name" value="Phosphorylase Kinase, domain 1"/>
    <property type="match status" value="1"/>
</dbReference>
<evidence type="ECO:0000256" key="3">
    <source>
        <dbReference type="ARBA" id="ARBA00022741"/>
    </source>
</evidence>
<dbReference type="SUPFAM" id="SSF56112">
    <property type="entry name" value="Protein kinase-like (PK-like)"/>
    <property type="match status" value="1"/>
</dbReference>
<feature type="domain" description="Aminoglycoside phosphotransferase" evidence="6">
    <location>
        <begin position="32"/>
        <end position="278"/>
    </location>
</feature>
<evidence type="ECO:0000256" key="2">
    <source>
        <dbReference type="ARBA" id="ARBA00022679"/>
    </source>
</evidence>
<dbReference type="PANTHER" id="PTHR34273:SF2">
    <property type="entry name" value="METHYLTHIORIBOSE KINASE"/>
    <property type="match status" value="1"/>
</dbReference>
<keyword evidence="5" id="KW-0067">ATP-binding</keyword>
<dbReference type="GO" id="GO:0005524">
    <property type="term" value="F:ATP binding"/>
    <property type="evidence" value="ECO:0007669"/>
    <property type="project" value="UniProtKB-KW"/>
</dbReference>
<accession>A0A369IBC2</accession>
<evidence type="ECO:0000256" key="1">
    <source>
        <dbReference type="ARBA" id="ARBA00010165"/>
    </source>
</evidence>
<protein>
    <submittedName>
        <fullName evidence="7">Aminoglycoside phosphotransferase</fullName>
    </submittedName>
</protein>
<gene>
    <name evidence="7" type="ORF">DVG78_21245</name>
</gene>
<organism evidence="7 8">
    <name type="scientific">Runella aurantiaca</name>
    <dbReference type="NCBI Taxonomy" id="2282308"/>
    <lineage>
        <taxon>Bacteria</taxon>
        <taxon>Pseudomonadati</taxon>
        <taxon>Bacteroidota</taxon>
        <taxon>Cytophagia</taxon>
        <taxon>Cytophagales</taxon>
        <taxon>Spirosomataceae</taxon>
        <taxon>Runella</taxon>
    </lineage>
</organism>
<evidence type="ECO:0000256" key="4">
    <source>
        <dbReference type="ARBA" id="ARBA00022777"/>
    </source>
</evidence>
<dbReference type="AlphaFoldDB" id="A0A369IBC2"/>
<evidence type="ECO:0000259" key="6">
    <source>
        <dbReference type="Pfam" id="PF01636"/>
    </source>
</evidence>
<name>A0A369IBC2_9BACT</name>
<evidence type="ECO:0000256" key="5">
    <source>
        <dbReference type="ARBA" id="ARBA00022840"/>
    </source>
</evidence>
<dbReference type="Proteomes" id="UP000253141">
    <property type="component" value="Unassembled WGS sequence"/>
</dbReference>
<keyword evidence="2 7" id="KW-0808">Transferase</keyword>
<keyword evidence="8" id="KW-1185">Reference proteome</keyword>
<keyword evidence="3" id="KW-0547">Nucleotide-binding</keyword>